<dbReference type="AlphaFoldDB" id="A0A0D3JWV5"/>
<dbReference type="RefSeq" id="XP_005766784.1">
    <property type="nucleotide sequence ID" value="XM_005766727.1"/>
</dbReference>
<evidence type="ECO:0000313" key="3">
    <source>
        <dbReference type="Proteomes" id="UP000013827"/>
    </source>
</evidence>
<dbReference type="RefSeq" id="XP_005780419.1">
    <property type="nucleotide sequence ID" value="XM_005780362.1"/>
</dbReference>
<reference evidence="2" key="2">
    <citation type="submission" date="2024-10" db="UniProtKB">
        <authorList>
            <consortium name="EnsemblProtists"/>
        </authorList>
    </citation>
    <scope>IDENTIFICATION</scope>
</reference>
<organism evidence="2 3">
    <name type="scientific">Emiliania huxleyi (strain CCMP1516)</name>
    <dbReference type="NCBI Taxonomy" id="280463"/>
    <lineage>
        <taxon>Eukaryota</taxon>
        <taxon>Haptista</taxon>
        <taxon>Haptophyta</taxon>
        <taxon>Prymnesiophyceae</taxon>
        <taxon>Isochrysidales</taxon>
        <taxon>Noelaerhabdaceae</taxon>
        <taxon>Emiliania</taxon>
    </lineage>
</organism>
<dbReference type="GeneID" id="17260465"/>
<dbReference type="HOGENOM" id="CLU_2563227_0_0_1"/>
<dbReference type="Proteomes" id="UP000013827">
    <property type="component" value="Unassembled WGS sequence"/>
</dbReference>
<dbReference type="GeneID" id="17273535"/>
<keyword evidence="3" id="KW-1185">Reference proteome</keyword>
<dbReference type="KEGG" id="ehx:EMIHUDRAFT_356609"/>
<proteinExistence type="predicted"/>
<evidence type="ECO:0000256" key="1">
    <source>
        <dbReference type="SAM" id="MobiDB-lite"/>
    </source>
</evidence>
<feature type="region of interest" description="Disordered" evidence="1">
    <location>
        <begin position="22"/>
        <end position="47"/>
    </location>
</feature>
<reference evidence="3" key="1">
    <citation type="journal article" date="2013" name="Nature">
        <title>Pan genome of the phytoplankton Emiliania underpins its global distribution.</title>
        <authorList>
            <person name="Read B.A."/>
            <person name="Kegel J."/>
            <person name="Klute M.J."/>
            <person name="Kuo A."/>
            <person name="Lefebvre S.C."/>
            <person name="Maumus F."/>
            <person name="Mayer C."/>
            <person name="Miller J."/>
            <person name="Monier A."/>
            <person name="Salamov A."/>
            <person name="Young J."/>
            <person name="Aguilar M."/>
            <person name="Claverie J.M."/>
            <person name="Frickenhaus S."/>
            <person name="Gonzalez K."/>
            <person name="Herman E.K."/>
            <person name="Lin Y.C."/>
            <person name="Napier J."/>
            <person name="Ogata H."/>
            <person name="Sarno A.F."/>
            <person name="Shmutz J."/>
            <person name="Schroeder D."/>
            <person name="de Vargas C."/>
            <person name="Verret F."/>
            <person name="von Dassow P."/>
            <person name="Valentin K."/>
            <person name="Van de Peer Y."/>
            <person name="Wheeler G."/>
            <person name="Dacks J.B."/>
            <person name="Delwiche C.F."/>
            <person name="Dyhrman S.T."/>
            <person name="Glockner G."/>
            <person name="John U."/>
            <person name="Richards T."/>
            <person name="Worden A.Z."/>
            <person name="Zhang X."/>
            <person name="Grigoriev I.V."/>
            <person name="Allen A.E."/>
            <person name="Bidle K."/>
            <person name="Borodovsky M."/>
            <person name="Bowler C."/>
            <person name="Brownlee C."/>
            <person name="Cock J.M."/>
            <person name="Elias M."/>
            <person name="Gladyshev V.N."/>
            <person name="Groth M."/>
            <person name="Guda C."/>
            <person name="Hadaegh A."/>
            <person name="Iglesias-Rodriguez M.D."/>
            <person name="Jenkins J."/>
            <person name="Jones B.M."/>
            <person name="Lawson T."/>
            <person name="Leese F."/>
            <person name="Lindquist E."/>
            <person name="Lobanov A."/>
            <person name="Lomsadze A."/>
            <person name="Malik S.B."/>
            <person name="Marsh M.E."/>
            <person name="Mackinder L."/>
            <person name="Mock T."/>
            <person name="Mueller-Roeber B."/>
            <person name="Pagarete A."/>
            <person name="Parker M."/>
            <person name="Probert I."/>
            <person name="Quesneville H."/>
            <person name="Raines C."/>
            <person name="Rensing S.A."/>
            <person name="Riano-Pachon D.M."/>
            <person name="Richier S."/>
            <person name="Rokitta S."/>
            <person name="Shiraiwa Y."/>
            <person name="Soanes D.M."/>
            <person name="van der Giezen M."/>
            <person name="Wahlund T.M."/>
            <person name="Williams B."/>
            <person name="Wilson W."/>
            <person name="Wolfe G."/>
            <person name="Wurch L.L."/>
        </authorList>
    </citation>
    <scope>NUCLEOTIDE SEQUENCE</scope>
</reference>
<dbReference type="PaxDb" id="2903-EOD14355"/>
<sequence length="82" mass="8406">MLNVQAHASDLSVRAQAFSPMYEYHSPPAAPPPPPPPSAFAPRMPPLPDGAPHFEGWLKHAATVALANPLGSSGTALGTAVA</sequence>
<name>A0A0D3JWV5_EMIH1</name>
<protein>
    <submittedName>
        <fullName evidence="2">Uncharacterized protein</fullName>
    </submittedName>
</protein>
<dbReference type="EnsemblProtists" id="EOD14355">
    <property type="protein sequence ID" value="EOD14355"/>
    <property type="gene ID" value="EMIHUDRAFT_356609"/>
</dbReference>
<evidence type="ECO:0000313" key="2">
    <source>
        <dbReference type="EnsemblProtists" id="EOD27990"/>
    </source>
</evidence>
<accession>A0A0D3JWV5</accession>
<dbReference type="EnsemblProtists" id="EOD27990">
    <property type="protein sequence ID" value="EOD27990"/>
    <property type="gene ID" value="EMIHUDRAFT_366423"/>
</dbReference>
<feature type="compositionally biased region" description="Pro residues" evidence="1">
    <location>
        <begin position="28"/>
        <end position="47"/>
    </location>
</feature>
<dbReference type="KEGG" id="ehx:EMIHUDRAFT_366423"/>